<feature type="region of interest" description="Disordered" evidence="1">
    <location>
        <begin position="446"/>
        <end position="504"/>
    </location>
</feature>
<sequence>MAKSNFKRKSYEERQAEIQANYDKLMNGVKNAAASPEDYMQYLNFASKFPKRSVRNQMLIYLQKPDAHLVAGMKTWNKFGRQVVKGSKAIQIYAPIKVKEKEIDKKTNKEVEKTVLKGFKMVNVFDVNDTKGVPLPLNPLVPENVKESEFAEKTYKHVVNELQKELPIELDDKYSDTSNGYYNRLEHKIVINANEHRDITNQYKTLIHEYAHSIFHNETGKYKGYDKDSKEVQAESVAYLVTKSFGMDTSDYSFAYIKGWASGKDEELLLAYQVDIQKESAGIIKKIEDVIIERNISFNVPAVLDSNTTSVEEGEQQLSLIKYGDTYTIAKGEYKDSSLNSIEGLKKLGVSFESRGEAEIAFEIMKGHIPLQSAEKIGNGKGKIHVFQRNLVDPTDQLEKTMYFVGVPSFTNIKALTALTPDKEIAMSNLSKMISTKDDIGENEKIQKDLSTRDLDKDGLTDLQEIRTGSDPTNPDTNSDGIPDNRDIHPRSVKKNQPDLELSL</sequence>
<reference evidence="3" key="1">
    <citation type="submission" date="2018-10" db="EMBL/GenBank/DDBJ databases">
        <title>FDA dAtabase for Regulatory Grade micrObial Sequences (FDA-ARGOS): Supporting development and validation of Infectious Disease Dx tests.</title>
        <authorList>
            <person name="Minogue T."/>
            <person name="Wolcott M."/>
            <person name="Wasieloski L."/>
            <person name="Aguilar W."/>
            <person name="Moore D."/>
            <person name="Tallon L.J."/>
            <person name="Sadzewicz L."/>
            <person name="Sengamalay N."/>
            <person name="Ott S."/>
            <person name="Godinez A."/>
            <person name="Nagaraj S."/>
            <person name="Vavikolanu K."/>
            <person name="Vyas G."/>
            <person name="Nadendla S."/>
            <person name="Aluvathingal J."/>
            <person name="Sichtig H."/>
        </authorList>
    </citation>
    <scope>NUCLEOTIDE SEQUENCE</scope>
    <source>
        <strain evidence="3">FDAARGOS_343</strain>
        <plasmid evidence="3">unnamed2</plasmid>
    </source>
</reference>
<dbReference type="Pfam" id="PF08401">
    <property type="entry name" value="ArdcN"/>
    <property type="match status" value="1"/>
</dbReference>
<evidence type="ECO:0000256" key="1">
    <source>
        <dbReference type="SAM" id="MobiDB-lite"/>
    </source>
</evidence>
<dbReference type="EMBL" id="RIBP01000003">
    <property type="protein sequence ID" value="TRZ39254.1"/>
    <property type="molecule type" value="Genomic_DNA"/>
</dbReference>
<geneLocation type="plasmid" evidence="3">
    <name>unnamed2</name>
</geneLocation>
<feature type="compositionally biased region" description="Basic and acidic residues" evidence="1">
    <location>
        <begin position="446"/>
        <end position="460"/>
    </location>
</feature>
<dbReference type="InterPro" id="IPR013610">
    <property type="entry name" value="ArdC_N"/>
</dbReference>
<dbReference type="Proteomes" id="UP000319837">
    <property type="component" value="Plasmid unnamed2"/>
</dbReference>
<comment type="caution">
    <text evidence="3">The sequence shown here is derived from an EMBL/GenBank/DDBJ whole genome shotgun (WGS) entry which is preliminary data.</text>
</comment>
<feature type="domain" description="N-terminal" evidence="2">
    <location>
        <begin position="11"/>
        <end position="125"/>
    </location>
</feature>
<name>A0A553SQI7_NIACI</name>
<evidence type="ECO:0000313" key="3">
    <source>
        <dbReference type="EMBL" id="TRZ39254.1"/>
    </source>
</evidence>
<accession>A0A553SQI7</accession>
<proteinExistence type="predicted"/>
<keyword evidence="3" id="KW-0614">Plasmid</keyword>
<feature type="compositionally biased region" description="Polar residues" evidence="1">
    <location>
        <begin position="470"/>
        <end position="480"/>
    </location>
</feature>
<dbReference type="GO" id="GO:0003697">
    <property type="term" value="F:single-stranded DNA binding"/>
    <property type="evidence" value="ECO:0007669"/>
    <property type="project" value="InterPro"/>
</dbReference>
<dbReference type="Gene3D" id="1.10.10.2910">
    <property type="match status" value="1"/>
</dbReference>
<dbReference type="AlphaFoldDB" id="A0A553SQI7"/>
<organism evidence="3">
    <name type="scientific">Niallia circulans</name>
    <name type="common">Bacillus circulans</name>
    <dbReference type="NCBI Taxonomy" id="1397"/>
    <lineage>
        <taxon>Bacteria</taxon>
        <taxon>Bacillati</taxon>
        <taxon>Bacillota</taxon>
        <taxon>Bacilli</taxon>
        <taxon>Bacillales</taxon>
        <taxon>Bacillaceae</taxon>
        <taxon>Niallia</taxon>
    </lineage>
</organism>
<evidence type="ECO:0000259" key="2">
    <source>
        <dbReference type="Pfam" id="PF08401"/>
    </source>
</evidence>
<protein>
    <recommendedName>
        <fullName evidence="2">N-terminal domain-containing protein</fullName>
    </recommendedName>
</protein>
<gene>
    <name evidence="3" type="ORF">CEQ21_07760</name>
</gene>
<dbReference type="RefSeq" id="WP_185762834.1">
    <property type="nucleotide sequence ID" value="NZ_CM017506.1"/>
</dbReference>